<organism evidence="2 3">
    <name type="scientific">Vreelandella nigrificans</name>
    <dbReference type="NCBI Taxonomy" id="2042704"/>
    <lineage>
        <taxon>Bacteria</taxon>
        <taxon>Pseudomonadati</taxon>
        <taxon>Pseudomonadota</taxon>
        <taxon>Gammaproteobacteria</taxon>
        <taxon>Oceanospirillales</taxon>
        <taxon>Halomonadaceae</taxon>
        <taxon>Vreelandella</taxon>
    </lineage>
</organism>
<comment type="caution">
    <text evidence="2">The sequence shown here is derived from an EMBL/GenBank/DDBJ whole genome shotgun (WGS) entry which is preliminary data.</text>
</comment>
<evidence type="ECO:0000313" key="3">
    <source>
        <dbReference type="Proteomes" id="UP000218677"/>
    </source>
</evidence>
<gene>
    <name evidence="2" type="ORF">CPA45_11905</name>
</gene>
<protein>
    <submittedName>
        <fullName evidence="2">Uncharacterized protein</fullName>
    </submittedName>
</protein>
<keyword evidence="3" id="KW-1185">Reference proteome</keyword>
<dbReference type="Proteomes" id="UP000218677">
    <property type="component" value="Unassembled WGS sequence"/>
</dbReference>
<keyword evidence="1" id="KW-1133">Transmembrane helix</keyword>
<dbReference type="AlphaFoldDB" id="A0A2A4HL14"/>
<feature type="transmembrane region" description="Helical" evidence="1">
    <location>
        <begin position="128"/>
        <end position="150"/>
    </location>
</feature>
<name>A0A2A4HL14_9GAMM</name>
<keyword evidence="1" id="KW-0812">Transmembrane</keyword>
<evidence type="ECO:0000313" key="2">
    <source>
        <dbReference type="EMBL" id="PCF95460.1"/>
    </source>
</evidence>
<dbReference type="EMBL" id="NWUX01000009">
    <property type="protein sequence ID" value="PCF95460.1"/>
    <property type="molecule type" value="Genomic_DNA"/>
</dbReference>
<dbReference type="OrthoDB" id="6158580at2"/>
<evidence type="ECO:0000256" key="1">
    <source>
        <dbReference type="SAM" id="Phobius"/>
    </source>
</evidence>
<accession>A0A2A4HL14</accession>
<sequence length="216" mass="25124">MLMFAIFFMIFVGVTTALYQVYETHYSINAGNQKRLSDTDKNYLKELSEKAKVTTQPSVYSDFGQMIDNIFGPQFDRKVALKAFTEKEESTYAIPLLRRKARLSYNGNVKVRHLPFWRTRLPSVDVRGMLITLVIVNCFLIQLLGAMSIYTVHYEVSMPLLVWLNDPLIVMLSIYALILLTYVISRLDMYMHDIYQLGRLFLNKTVDESDQSRECM</sequence>
<dbReference type="RefSeq" id="WP_096651761.1">
    <property type="nucleotide sequence ID" value="NZ_NWUX01000009.1"/>
</dbReference>
<feature type="transmembrane region" description="Helical" evidence="1">
    <location>
        <begin position="162"/>
        <end position="184"/>
    </location>
</feature>
<feature type="transmembrane region" description="Helical" evidence="1">
    <location>
        <begin position="6"/>
        <end position="22"/>
    </location>
</feature>
<keyword evidence="1" id="KW-0472">Membrane</keyword>
<proteinExistence type="predicted"/>
<reference evidence="3" key="1">
    <citation type="submission" date="2017-09" db="EMBL/GenBank/DDBJ databases">
        <authorList>
            <person name="Cho G.-S."/>
            <person name="Oguntoyinbo F.A."/>
            <person name="Cnockaert M."/>
            <person name="Kabisch J."/>
            <person name="Neve H."/>
            <person name="Bockelmann W."/>
            <person name="Wenning M."/>
            <person name="Franz C.M."/>
            <person name="Vandamme P."/>
        </authorList>
    </citation>
    <scope>NUCLEOTIDE SEQUENCE [LARGE SCALE GENOMIC DNA]</scope>
    <source>
        <strain evidence="3">MBT G8648</strain>
    </source>
</reference>